<keyword evidence="4" id="KW-0564">Palmitate</keyword>
<protein>
    <submittedName>
        <fullName evidence="8">Small lipoprotein YifL</fullName>
    </submittedName>
</protein>
<dbReference type="Pfam" id="PF13627">
    <property type="entry name" value="LptM_cons"/>
    <property type="match status" value="1"/>
</dbReference>
<evidence type="ECO:0000256" key="3">
    <source>
        <dbReference type="ARBA" id="ARBA00023136"/>
    </source>
</evidence>
<evidence type="ECO:0000256" key="7">
    <source>
        <dbReference type="SAM" id="MobiDB-lite"/>
    </source>
</evidence>
<keyword evidence="9" id="KW-1185">Reference proteome</keyword>
<dbReference type="EMBL" id="JAUSVF010000001">
    <property type="protein sequence ID" value="MDQ0321622.1"/>
    <property type="molecule type" value="Genomic_DNA"/>
</dbReference>
<evidence type="ECO:0000313" key="9">
    <source>
        <dbReference type="Proteomes" id="UP001230207"/>
    </source>
</evidence>
<dbReference type="InterPro" id="IPR032831">
    <property type="entry name" value="LptM_cons"/>
</dbReference>
<reference evidence="8 9" key="1">
    <citation type="submission" date="2023-07" db="EMBL/GenBank/DDBJ databases">
        <title>Genomic Encyclopedia of Type Strains, Phase IV (KMG-IV): sequencing the most valuable type-strain genomes for metagenomic binning, comparative biology and taxonomic classification.</title>
        <authorList>
            <person name="Goeker M."/>
        </authorList>
    </citation>
    <scope>NUCLEOTIDE SEQUENCE [LARGE SCALE GENOMIC DNA]</scope>
    <source>
        <strain evidence="8 9">DSM 1112</strain>
    </source>
</reference>
<keyword evidence="6 8" id="KW-0449">Lipoprotein</keyword>
<evidence type="ECO:0000256" key="5">
    <source>
        <dbReference type="ARBA" id="ARBA00023237"/>
    </source>
</evidence>
<proteinExistence type="predicted"/>
<keyword evidence="2" id="KW-0732">Signal</keyword>
<keyword evidence="5" id="KW-0998">Cell outer membrane</keyword>
<evidence type="ECO:0000256" key="4">
    <source>
        <dbReference type="ARBA" id="ARBA00023139"/>
    </source>
</evidence>
<evidence type="ECO:0000256" key="1">
    <source>
        <dbReference type="ARBA" id="ARBA00004459"/>
    </source>
</evidence>
<accession>A0ABU0BXP9</accession>
<comment type="subcellular location">
    <subcellularLocation>
        <location evidence="1">Cell outer membrane</location>
        <topology evidence="1">Lipid-anchor</topology>
    </subcellularLocation>
</comment>
<evidence type="ECO:0000256" key="2">
    <source>
        <dbReference type="ARBA" id="ARBA00022729"/>
    </source>
</evidence>
<feature type="region of interest" description="Disordered" evidence="7">
    <location>
        <begin position="24"/>
        <end position="63"/>
    </location>
</feature>
<sequence length="63" mass="6710">MLSRKTTYFLLAIAAAGIVLSGCGRKGDLDRPGATTINRKAAPGTTEKKPEAPERPFLLDPLL</sequence>
<dbReference type="NCBIfam" id="NF047847">
    <property type="entry name" value="SS_mature_LptM"/>
    <property type="match status" value="1"/>
</dbReference>
<dbReference type="RefSeq" id="WP_307232377.1">
    <property type="nucleotide sequence ID" value="NZ_JAUSVF010000001.1"/>
</dbReference>
<evidence type="ECO:0000313" key="8">
    <source>
        <dbReference type="EMBL" id="MDQ0321622.1"/>
    </source>
</evidence>
<name>A0ABU0BXP9_9HYPH</name>
<gene>
    <name evidence="8" type="ORF">QO002_003760</name>
</gene>
<comment type="caution">
    <text evidence="8">The sequence shown here is derived from an EMBL/GenBank/DDBJ whole genome shotgun (WGS) entry which is preliminary data.</text>
</comment>
<dbReference type="PROSITE" id="PS51257">
    <property type="entry name" value="PROKAR_LIPOPROTEIN"/>
    <property type="match status" value="1"/>
</dbReference>
<organism evidence="8 9">
    <name type="scientific">Pararhizobium capsulatum DSM 1112</name>
    <dbReference type="NCBI Taxonomy" id="1121113"/>
    <lineage>
        <taxon>Bacteria</taxon>
        <taxon>Pseudomonadati</taxon>
        <taxon>Pseudomonadota</taxon>
        <taxon>Alphaproteobacteria</taxon>
        <taxon>Hyphomicrobiales</taxon>
        <taxon>Rhizobiaceae</taxon>
        <taxon>Rhizobium/Agrobacterium group</taxon>
        <taxon>Pararhizobium</taxon>
    </lineage>
</organism>
<keyword evidence="3" id="KW-0472">Membrane</keyword>
<dbReference type="Proteomes" id="UP001230207">
    <property type="component" value="Unassembled WGS sequence"/>
</dbReference>
<evidence type="ECO:0000256" key="6">
    <source>
        <dbReference type="ARBA" id="ARBA00023288"/>
    </source>
</evidence>